<evidence type="ECO:0000256" key="4">
    <source>
        <dbReference type="ARBA" id="ARBA00023075"/>
    </source>
</evidence>
<dbReference type="RefSeq" id="WP_169257200.1">
    <property type="nucleotide sequence ID" value="NZ_WTVN01000029.1"/>
</dbReference>
<organism evidence="9 10">
    <name type="scientific">Aromatoleum toluvorans</name>
    <dbReference type="NCBI Taxonomy" id="92002"/>
    <lineage>
        <taxon>Bacteria</taxon>
        <taxon>Pseudomonadati</taxon>
        <taxon>Pseudomonadota</taxon>
        <taxon>Betaproteobacteria</taxon>
        <taxon>Rhodocyclales</taxon>
        <taxon>Rhodocyclaceae</taxon>
        <taxon>Aromatoleum</taxon>
    </lineage>
</organism>
<comment type="function">
    <text evidence="5">NDH-1 shuttles electrons from NADH, via FMN and iron-sulfur (Fe-S) centers, to quinones in the respiratory chain. The immediate electron acceptor for the enzyme in this species is believed to be ubiquinone. Couples the redox reaction to proton translocation (for every two electrons transferred, four hydrogen ions are translocated across the cytoplasmic membrane), and thus conserves the redox energy in a proton gradient.</text>
</comment>
<gene>
    <name evidence="5" type="primary">nuoC</name>
    <name evidence="9" type="ORF">GPA22_16720</name>
</gene>
<evidence type="ECO:0000259" key="8">
    <source>
        <dbReference type="Pfam" id="PF00329"/>
    </source>
</evidence>
<dbReference type="PANTHER" id="PTHR10884">
    <property type="entry name" value="NADH DEHYDROGENASE UBIQUINONE IRON-SULFUR PROTEIN 3"/>
    <property type="match status" value="1"/>
</dbReference>
<proteinExistence type="inferred from homology"/>
<keyword evidence="2 5" id="KW-0813">Transport</keyword>
<comment type="catalytic activity">
    <reaction evidence="5 7">
        <text>a quinone + NADH + 5 H(+)(in) = a quinol + NAD(+) + 4 H(+)(out)</text>
        <dbReference type="Rhea" id="RHEA:57888"/>
        <dbReference type="ChEBI" id="CHEBI:15378"/>
        <dbReference type="ChEBI" id="CHEBI:24646"/>
        <dbReference type="ChEBI" id="CHEBI:57540"/>
        <dbReference type="ChEBI" id="CHEBI:57945"/>
        <dbReference type="ChEBI" id="CHEBI:132124"/>
    </reaction>
</comment>
<keyword evidence="4 5" id="KW-0830">Ubiquinone</keyword>
<sequence length="170" mass="20007">MSNQPLLELLQRESIQQRCESVYETFGMLTLTVSKENLLALCRLLKHDSALQFNFLSDICGVDHYPQTPRFETVYHLYSIPFKYRLRIKCRLELDESPPSVVPVWQTANWHEREAYDMYGIVFVGHPDLRRIYMWEGYDGYPMRKDYPLRGYADHYNPFGEARSQGAEGA</sequence>
<protein>
    <recommendedName>
        <fullName evidence="5">NADH-quinone oxidoreductase subunit C</fullName>
        <ecNumber evidence="5">7.1.1.-</ecNumber>
    </recommendedName>
    <alternativeName>
        <fullName evidence="5">NADH dehydrogenase I subunit C</fullName>
    </alternativeName>
    <alternativeName>
        <fullName evidence="5">NDH-1 subunit C</fullName>
    </alternativeName>
</protein>
<evidence type="ECO:0000256" key="3">
    <source>
        <dbReference type="ARBA" id="ARBA00022719"/>
    </source>
</evidence>
<dbReference type="InterPro" id="IPR037232">
    <property type="entry name" value="NADH_quin_OxRdtase_su_C/D-like"/>
</dbReference>
<evidence type="ECO:0000313" key="9">
    <source>
        <dbReference type="EMBL" id="NMG45360.1"/>
    </source>
</evidence>
<comment type="subcellular location">
    <subcellularLocation>
        <location evidence="5">Cell membrane</location>
        <topology evidence="5">Peripheral membrane protein</topology>
        <orientation evidence="5">Cytoplasmic side</orientation>
    </subcellularLocation>
</comment>
<evidence type="ECO:0000256" key="7">
    <source>
        <dbReference type="RuleBase" id="RU003582"/>
    </source>
</evidence>
<evidence type="ECO:0000256" key="6">
    <source>
        <dbReference type="RuleBase" id="RU003456"/>
    </source>
</evidence>
<keyword evidence="5 6" id="KW-0520">NAD</keyword>
<dbReference type="Proteomes" id="UP000623795">
    <property type="component" value="Unassembled WGS sequence"/>
</dbReference>
<name>A0ABX1Q3A1_9RHOO</name>
<evidence type="ECO:0000256" key="2">
    <source>
        <dbReference type="ARBA" id="ARBA00022448"/>
    </source>
</evidence>
<dbReference type="Gene3D" id="3.30.460.80">
    <property type="entry name" value="NADH:ubiquinone oxidoreductase, 30kDa subunit"/>
    <property type="match status" value="1"/>
</dbReference>
<evidence type="ECO:0000313" key="10">
    <source>
        <dbReference type="Proteomes" id="UP000623795"/>
    </source>
</evidence>
<keyword evidence="5 6" id="KW-1278">Translocase</keyword>
<reference evidence="9 10" key="1">
    <citation type="submission" date="2019-12" db="EMBL/GenBank/DDBJ databases">
        <title>Comparative genomics gives insights into the taxonomy of the Azoarcus-Aromatoleum group and reveals separate origins of nif in the plant-associated Azoarcus and non-plant-associated Aromatoleum sub-groups.</title>
        <authorList>
            <person name="Lafos M."/>
            <person name="Maluk M."/>
            <person name="Batista M."/>
            <person name="Junghare M."/>
            <person name="Carmona M."/>
            <person name="Faoro H."/>
            <person name="Cruz L.M."/>
            <person name="Battistoni F."/>
            <person name="De Souza E."/>
            <person name="Pedrosa F."/>
            <person name="Chen W.-M."/>
            <person name="Poole P.S."/>
            <person name="Dixon R.A."/>
            <person name="James E.K."/>
        </authorList>
    </citation>
    <scope>NUCLEOTIDE SEQUENCE [LARGE SCALE GENOMIC DNA]</scope>
    <source>
        <strain evidence="9 10">Td21</strain>
    </source>
</reference>
<dbReference type="PROSITE" id="PS00542">
    <property type="entry name" value="COMPLEX1_30K"/>
    <property type="match status" value="1"/>
</dbReference>
<comment type="caution">
    <text evidence="9">The sequence shown here is derived from an EMBL/GenBank/DDBJ whole genome shotgun (WGS) entry which is preliminary data.</text>
</comment>
<evidence type="ECO:0000256" key="1">
    <source>
        <dbReference type="ARBA" id="ARBA00007569"/>
    </source>
</evidence>
<dbReference type="Pfam" id="PF00329">
    <property type="entry name" value="Complex1_30kDa"/>
    <property type="match status" value="1"/>
</dbReference>
<dbReference type="NCBIfam" id="TIGR01961">
    <property type="entry name" value="NuoC_fam"/>
    <property type="match status" value="1"/>
</dbReference>
<dbReference type="HAMAP" id="MF_01357">
    <property type="entry name" value="NDH1_NuoC"/>
    <property type="match status" value="1"/>
</dbReference>
<evidence type="ECO:0000256" key="5">
    <source>
        <dbReference type="HAMAP-Rule" id="MF_01357"/>
    </source>
</evidence>
<keyword evidence="10" id="KW-1185">Reference proteome</keyword>
<dbReference type="InterPro" id="IPR010218">
    <property type="entry name" value="NADH_DH_suC"/>
</dbReference>
<keyword evidence="3 5" id="KW-0874">Quinone</keyword>
<dbReference type="EC" id="7.1.1.-" evidence="5"/>
<comment type="similarity">
    <text evidence="1 5 6">Belongs to the complex I 30 kDa subunit family.</text>
</comment>
<feature type="domain" description="NADH:ubiquinone oxidoreductase 30kDa subunit" evidence="8">
    <location>
        <begin position="31"/>
        <end position="152"/>
    </location>
</feature>
<accession>A0ABX1Q3A1</accession>
<dbReference type="InterPro" id="IPR001268">
    <property type="entry name" value="NADH_UbQ_OxRdtase_30kDa_su"/>
</dbReference>
<comment type="subunit">
    <text evidence="5">NDH-1 is composed of 14 different subunits. Subunits NuoB, C, D, E, F, and G constitute the peripheral sector of the complex.</text>
</comment>
<dbReference type="SUPFAM" id="SSF143243">
    <property type="entry name" value="Nqo5-like"/>
    <property type="match status" value="1"/>
</dbReference>
<dbReference type="PANTHER" id="PTHR10884:SF14">
    <property type="entry name" value="NADH DEHYDROGENASE [UBIQUINONE] IRON-SULFUR PROTEIN 3, MITOCHONDRIAL"/>
    <property type="match status" value="1"/>
</dbReference>
<keyword evidence="5" id="KW-0472">Membrane</keyword>
<dbReference type="InterPro" id="IPR020396">
    <property type="entry name" value="NADH_UbQ_OxRdtase_CS"/>
</dbReference>
<dbReference type="EMBL" id="WTVN01000029">
    <property type="protein sequence ID" value="NMG45360.1"/>
    <property type="molecule type" value="Genomic_DNA"/>
</dbReference>
<keyword evidence="5" id="KW-1003">Cell membrane</keyword>